<gene>
    <name evidence="1" type="ORF">MPL3356_620003</name>
</gene>
<evidence type="ECO:0000313" key="1">
    <source>
        <dbReference type="EMBL" id="CDX27279.1"/>
    </source>
</evidence>
<dbReference type="STRING" id="69974.MPLDJ20_230085"/>
<sequence length="235" mass="25858">MRYAIYYTPGQDEPLARIAANWLGRDPFGAATRPVEAVGDLSAAEVAFHTASARRYGFHATLKAPFRLAPNETEASLRAALDAFAEATPPVVIPRLVVGQIDGFFALVPETQFAPLNEFAGEVVRAFDSFRAPLTEAEIERRSPDALKPDEFRNLCQWGYPYVFDTFRFHMTLSGRVGPEESPRLRAAIDGLFADVLRQPVPVDALTLFVESEPGAPFMVLSHHALGRGQARKTA</sequence>
<reference evidence="2" key="1">
    <citation type="submission" date="2014-08" db="EMBL/GenBank/DDBJ databases">
        <authorList>
            <person name="Moulin L."/>
        </authorList>
    </citation>
    <scope>NUCLEOTIDE SEQUENCE [LARGE SCALE GENOMIC DNA]</scope>
</reference>
<keyword evidence="2" id="KW-1185">Reference proteome</keyword>
<dbReference type="AlphaFoldDB" id="A0A090EB71"/>
<evidence type="ECO:0000313" key="2">
    <source>
        <dbReference type="Proteomes" id="UP000045285"/>
    </source>
</evidence>
<dbReference type="PIRSF" id="PIRSF033328">
    <property type="entry name" value="Phest_Mll4975"/>
    <property type="match status" value="1"/>
</dbReference>
<protein>
    <submittedName>
        <fullName evidence="1">Phosphonate metabolism protein</fullName>
    </submittedName>
</protein>
<dbReference type="EMBL" id="CCMZ01000059">
    <property type="protein sequence ID" value="CDX27279.1"/>
    <property type="molecule type" value="Genomic_DNA"/>
</dbReference>
<dbReference type="NCBIfam" id="TIGR03223">
    <property type="entry name" value="Phn_opern_protn"/>
    <property type="match status" value="1"/>
</dbReference>
<accession>A0A090EB71</accession>
<proteinExistence type="predicted"/>
<dbReference type="Proteomes" id="UP000045285">
    <property type="component" value="Unassembled WGS sequence"/>
</dbReference>
<dbReference type="InterPro" id="IPR009389">
    <property type="entry name" value="DUF1045"/>
</dbReference>
<dbReference type="Pfam" id="PF06299">
    <property type="entry name" value="DUF1045"/>
    <property type="match status" value="1"/>
</dbReference>
<organism evidence="1 2">
    <name type="scientific">Mesorhizobium plurifarium</name>
    <dbReference type="NCBI Taxonomy" id="69974"/>
    <lineage>
        <taxon>Bacteria</taxon>
        <taxon>Pseudomonadati</taxon>
        <taxon>Pseudomonadota</taxon>
        <taxon>Alphaproteobacteria</taxon>
        <taxon>Hyphomicrobiales</taxon>
        <taxon>Phyllobacteriaceae</taxon>
        <taxon>Mesorhizobium</taxon>
    </lineage>
</organism>
<name>A0A090EB71_MESPL</name>
<dbReference type="Gene3D" id="3.90.1140.10">
    <property type="entry name" value="Cyclic phosphodiesterase"/>
    <property type="match status" value="1"/>
</dbReference>